<evidence type="ECO:0000313" key="2">
    <source>
        <dbReference type="Proteomes" id="UP001372834"/>
    </source>
</evidence>
<protein>
    <submittedName>
        <fullName evidence="1">Uncharacterized protein</fullName>
    </submittedName>
</protein>
<proteinExistence type="predicted"/>
<gene>
    <name evidence="1" type="ORF">RUM43_007108</name>
</gene>
<evidence type="ECO:0000313" key="1">
    <source>
        <dbReference type="EMBL" id="KAK6638839.1"/>
    </source>
</evidence>
<comment type="caution">
    <text evidence="1">The sequence shown here is derived from an EMBL/GenBank/DDBJ whole genome shotgun (WGS) entry which is preliminary data.</text>
</comment>
<sequence length="82" mass="9285">MVICLAFALGLVYKIHRSVIFYANVFLEFHPFREGNERHGRGEPPGKEPGQVAHSDLFVFPDPTSEPNPISIFEIFKKEIVG</sequence>
<reference evidence="1 2" key="1">
    <citation type="submission" date="2023-10" db="EMBL/GenBank/DDBJ databases">
        <title>Genomes of two closely related lineages of the louse Polyplax serrata with different host specificities.</title>
        <authorList>
            <person name="Martinu J."/>
            <person name="Tarabai H."/>
            <person name="Stefka J."/>
            <person name="Hypsa V."/>
        </authorList>
    </citation>
    <scope>NUCLEOTIDE SEQUENCE [LARGE SCALE GENOMIC DNA]</scope>
    <source>
        <strain evidence="1">HR10_N</strain>
    </source>
</reference>
<dbReference type="Proteomes" id="UP001372834">
    <property type="component" value="Unassembled WGS sequence"/>
</dbReference>
<name>A0AAN8S8I4_POLSC</name>
<organism evidence="1 2">
    <name type="scientific">Polyplax serrata</name>
    <name type="common">Common mouse louse</name>
    <dbReference type="NCBI Taxonomy" id="468196"/>
    <lineage>
        <taxon>Eukaryota</taxon>
        <taxon>Metazoa</taxon>
        <taxon>Ecdysozoa</taxon>
        <taxon>Arthropoda</taxon>
        <taxon>Hexapoda</taxon>
        <taxon>Insecta</taxon>
        <taxon>Pterygota</taxon>
        <taxon>Neoptera</taxon>
        <taxon>Paraneoptera</taxon>
        <taxon>Psocodea</taxon>
        <taxon>Troctomorpha</taxon>
        <taxon>Phthiraptera</taxon>
        <taxon>Anoplura</taxon>
        <taxon>Polyplacidae</taxon>
        <taxon>Polyplax</taxon>
    </lineage>
</organism>
<dbReference type="EMBL" id="JAWJWE010000003">
    <property type="protein sequence ID" value="KAK6638839.1"/>
    <property type="molecule type" value="Genomic_DNA"/>
</dbReference>
<dbReference type="AlphaFoldDB" id="A0AAN8S8I4"/>
<accession>A0AAN8S8I4</accession>